<dbReference type="Proteomes" id="UP000634668">
    <property type="component" value="Unassembled WGS sequence"/>
</dbReference>
<dbReference type="Pfam" id="PF22264">
    <property type="entry name" value="DUF6952"/>
    <property type="match status" value="1"/>
</dbReference>
<keyword evidence="2" id="KW-1185">Reference proteome</keyword>
<protein>
    <submittedName>
        <fullName evidence="1">Uncharacterized protein</fullName>
    </submittedName>
</protein>
<dbReference type="EMBL" id="BMWP01000001">
    <property type="protein sequence ID" value="GGW22545.1"/>
    <property type="molecule type" value="Genomic_DNA"/>
</dbReference>
<dbReference type="AlphaFoldDB" id="A0A918MHI4"/>
<evidence type="ECO:0000313" key="1">
    <source>
        <dbReference type="EMBL" id="GGW22545.1"/>
    </source>
</evidence>
<proteinExistence type="predicted"/>
<evidence type="ECO:0000313" key="2">
    <source>
        <dbReference type="Proteomes" id="UP000634668"/>
    </source>
</evidence>
<accession>A0A918MHI4</accession>
<reference evidence="1" key="1">
    <citation type="journal article" date="2014" name="Int. J. Syst. Evol. Microbiol.">
        <title>Complete genome sequence of Corynebacterium casei LMG S-19264T (=DSM 44701T), isolated from a smear-ripened cheese.</title>
        <authorList>
            <consortium name="US DOE Joint Genome Institute (JGI-PGF)"/>
            <person name="Walter F."/>
            <person name="Albersmeier A."/>
            <person name="Kalinowski J."/>
            <person name="Ruckert C."/>
        </authorList>
    </citation>
    <scope>NUCLEOTIDE SEQUENCE</scope>
    <source>
        <strain evidence="1">KCTC 12113</strain>
    </source>
</reference>
<reference evidence="1" key="2">
    <citation type="submission" date="2020-09" db="EMBL/GenBank/DDBJ databases">
        <authorList>
            <person name="Sun Q."/>
            <person name="Kim S."/>
        </authorList>
    </citation>
    <scope>NUCLEOTIDE SEQUENCE</scope>
    <source>
        <strain evidence="1">KCTC 12113</strain>
    </source>
</reference>
<dbReference type="InterPro" id="IPR053810">
    <property type="entry name" value="DUF6952"/>
</dbReference>
<gene>
    <name evidence="1" type="ORF">GCM10007383_02960</name>
</gene>
<comment type="caution">
    <text evidence="1">The sequence shown here is derived from an EMBL/GenBank/DDBJ whole genome shotgun (WGS) entry which is preliminary data.</text>
</comment>
<sequence length="84" mass="9492">MKLPVIKHLTQFIADNDEDYVLETIETLESITEVSSIKEDEMDVIGELLSNLYGALEVNKSIKEGKSQKDALNEFMQRVMGSID</sequence>
<name>A0A918MHI4_9FLAO</name>
<organism evidence="1 2">
    <name type="scientific">Arenibacter certesii</name>
    <dbReference type="NCBI Taxonomy" id="228955"/>
    <lineage>
        <taxon>Bacteria</taxon>
        <taxon>Pseudomonadati</taxon>
        <taxon>Bacteroidota</taxon>
        <taxon>Flavobacteriia</taxon>
        <taxon>Flavobacteriales</taxon>
        <taxon>Flavobacteriaceae</taxon>
        <taxon>Arenibacter</taxon>
    </lineage>
</organism>
<dbReference type="RefSeq" id="WP_026815277.1">
    <property type="nucleotide sequence ID" value="NZ_BMWP01000001.1"/>
</dbReference>